<dbReference type="InterPro" id="IPR036259">
    <property type="entry name" value="MFS_trans_sf"/>
</dbReference>
<dbReference type="PANTHER" id="PTHR43791:SF65">
    <property type="entry name" value="MAJOR FACILITATOR SUPERFAMILY (MFS) PROFILE DOMAIN-CONTAINING PROTEIN-RELATED"/>
    <property type="match status" value="1"/>
</dbReference>
<dbReference type="STRING" id="1403190.A0A0F0IHG7"/>
<organism evidence="8 9">
    <name type="scientific">Aspergillus parasiticus (strain ATCC 56775 / NRRL 5862 / SRRC 143 / SU-1)</name>
    <dbReference type="NCBI Taxonomy" id="1403190"/>
    <lineage>
        <taxon>Eukaryota</taxon>
        <taxon>Fungi</taxon>
        <taxon>Dikarya</taxon>
        <taxon>Ascomycota</taxon>
        <taxon>Pezizomycotina</taxon>
        <taxon>Eurotiomycetes</taxon>
        <taxon>Eurotiomycetidae</taxon>
        <taxon>Eurotiales</taxon>
        <taxon>Aspergillaceae</taxon>
        <taxon>Aspergillus</taxon>
        <taxon>Aspergillus subgen. Circumdati</taxon>
    </lineage>
</organism>
<evidence type="ECO:0000256" key="3">
    <source>
        <dbReference type="ARBA" id="ARBA00022692"/>
    </source>
</evidence>
<dbReference type="SUPFAM" id="SSF103473">
    <property type="entry name" value="MFS general substrate transporter"/>
    <property type="match status" value="2"/>
</dbReference>
<feature type="compositionally biased region" description="Low complexity" evidence="6">
    <location>
        <begin position="39"/>
        <end position="48"/>
    </location>
</feature>
<feature type="transmembrane region" description="Helical" evidence="7">
    <location>
        <begin position="462"/>
        <end position="483"/>
    </location>
</feature>
<comment type="subcellular location">
    <subcellularLocation>
        <location evidence="1">Membrane</location>
        <topology evidence="1">Multi-pass membrane protein</topology>
    </subcellularLocation>
</comment>
<evidence type="ECO:0000313" key="9">
    <source>
        <dbReference type="Proteomes" id="UP000033540"/>
    </source>
</evidence>
<dbReference type="Proteomes" id="UP000033540">
    <property type="component" value="Unassembled WGS sequence"/>
</dbReference>
<keyword evidence="4 7" id="KW-1133">Transmembrane helix</keyword>
<reference evidence="8 9" key="1">
    <citation type="submission" date="2015-02" db="EMBL/GenBank/DDBJ databases">
        <title>Draft genome sequence of Aspergillus parasiticus SU-1.</title>
        <authorList>
            <person name="Yu J."/>
            <person name="Fedorova N."/>
            <person name="Yin Y."/>
            <person name="Losada L."/>
            <person name="Zafar N."/>
            <person name="Taujale R."/>
            <person name="Ehrlich K.C."/>
            <person name="Bhatnagar D."/>
            <person name="Cleveland T.E."/>
            <person name="Bennett J.W."/>
            <person name="Nierman W.C."/>
        </authorList>
    </citation>
    <scope>NUCLEOTIDE SEQUENCE [LARGE SCALE GENOMIC DNA]</scope>
    <source>
        <strain evidence="9">ATCC 56775 / NRRL 5862 / SRRC 143 / SU-1</strain>
    </source>
</reference>
<evidence type="ECO:0000256" key="5">
    <source>
        <dbReference type="ARBA" id="ARBA00023136"/>
    </source>
</evidence>
<evidence type="ECO:0000256" key="2">
    <source>
        <dbReference type="ARBA" id="ARBA00022448"/>
    </source>
</evidence>
<dbReference type="PANTHER" id="PTHR43791">
    <property type="entry name" value="PERMEASE-RELATED"/>
    <property type="match status" value="1"/>
</dbReference>
<keyword evidence="3 7" id="KW-0812">Transmembrane</keyword>
<feature type="region of interest" description="Disordered" evidence="6">
    <location>
        <begin position="14"/>
        <end position="48"/>
    </location>
</feature>
<feature type="compositionally biased region" description="Basic and acidic residues" evidence="6">
    <location>
        <begin position="20"/>
        <end position="31"/>
    </location>
</feature>
<evidence type="ECO:0000256" key="7">
    <source>
        <dbReference type="SAM" id="Phobius"/>
    </source>
</evidence>
<name>A0A0F0IHG7_ASPPU</name>
<evidence type="ECO:0000313" key="8">
    <source>
        <dbReference type="EMBL" id="KJK66172.1"/>
    </source>
</evidence>
<proteinExistence type="predicted"/>
<dbReference type="AlphaFoldDB" id="A0A0F0IHG7"/>
<evidence type="ECO:0000256" key="6">
    <source>
        <dbReference type="SAM" id="MobiDB-lite"/>
    </source>
</evidence>
<evidence type="ECO:0000256" key="1">
    <source>
        <dbReference type="ARBA" id="ARBA00004141"/>
    </source>
</evidence>
<sequence>MPVVIARSLQKDAITSVESDSSKSSDVEKDPITLTIKPTTASDDSTLGDTSDDRRFWFQRSKSYDPNAIATQPSVFDDPELISEYRPRPEWENAHRFDPSARWTWGEENKAVKRLDMRIMVLACMMMTALELDRSNIQQANADNFLSDLGLSRNDYNLGNTIFKLFYLLSEIPAQLIGKYIGVDRWIPIQMTSWSLVALCQFWLRDRTSFLVCRALIGIFSGGFTPTVGDSGYQNILGFSLTNADDPISLLLLQASRAFYPSRVLVLCTGSRGRPSRASSVWHTAPTWLCWPGWLALAFLNRGLLHFTSRHSIFSIPTTVCDTDGELGTRQKGLVYGAVILPVEEIILVNRIVREDPSKGSMGNNEPLTAKLVWQSFKDYDLWPLYMIGLIFIVPYTTISQYFTLLMTDFGFGEFNVILLAIPCSVSGPNPYTTVELPSDSLTNGQVIGIVTRIILTYAAEILGSLAWMGAVAQAWTLPMLIYMNVVDFSQTKRWVAWTVLTVILSFPSPHALQAGWNSRNSNSVRSRALSAAMYNMCTQLSGIIASNVYQDWDAPRYVQGNRVLLSLVCTNIAVYALTKIYYILRNRHRDRKWTGMTEEQRIDYIATTKDTGNKRLDFRFAH</sequence>
<protein>
    <submittedName>
        <fullName evidence="8">4-hydroxyphenylacetate permease</fullName>
    </submittedName>
</protein>
<dbReference type="Gene3D" id="1.20.1250.20">
    <property type="entry name" value="MFS general substrate transporter like domains"/>
    <property type="match status" value="1"/>
</dbReference>
<dbReference type="EMBL" id="JZEE01000316">
    <property type="protein sequence ID" value="KJK66172.1"/>
    <property type="molecule type" value="Genomic_DNA"/>
</dbReference>
<feature type="transmembrane region" description="Helical" evidence="7">
    <location>
        <begin position="564"/>
        <end position="585"/>
    </location>
</feature>
<dbReference type="GO" id="GO:0016020">
    <property type="term" value="C:membrane"/>
    <property type="evidence" value="ECO:0007669"/>
    <property type="project" value="UniProtKB-SubCell"/>
</dbReference>
<accession>A0A0F0IHG7</accession>
<evidence type="ECO:0000256" key="4">
    <source>
        <dbReference type="ARBA" id="ARBA00022989"/>
    </source>
</evidence>
<feature type="transmembrane region" description="Helical" evidence="7">
    <location>
        <begin position="495"/>
        <end position="513"/>
    </location>
</feature>
<dbReference type="GO" id="GO:0022857">
    <property type="term" value="F:transmembrane transporter activity"/>
    <property type="evidence" value="ECO:0007669"/>
    <property type="project" value="TreeGrafter"/>
</dbReference>
<keyword evidence="5 7" id="KW-0472">Membrane</keyword>
<dbReference type="OrthoDB" id="1935484at2759"/>
<gene>
    <name evidence="8" type="ORF">P875_00021724</name>
</gene>
<comment type="caution">
    <text evidence="8">The sequence shown here is derived from an EMBL/GenBank/DDBJ whole genome shotgun (WGS) entry which is preliminary data.</text>
</comment>
<feature type="transmembrane region" description="Helical" evidence="7">
    <location>
        <begin position="383"/>
        <end position="403"/>
    </location>
</feature>
<keyword evidence="2" id="KW-0813">Transport</keyword>